<feature type="domain" description="Cadherin" evidence="8">
    <location>
        <begin position="497"/>
        <end position="621"/>
    </location>
</feature>
<dbReference type="GO" id="GO:0005509">
    <property type="term" value="F:calcium ion binding"/>
    <property type="evidence" value="ECO:0007669"/>
    <property type="project" value="InterPro"/>
</dbReference>
<dbReference type="InterPro" id="IPR008979">
    <property type="entry name" value="Galactose-bd-like_sf"/>
</dbReference>
<protein>
    <recommendedName>
        <fullName evidence="8">Cadherin domain-containing protein</fullName>
    </recommendedName>
</protein>
<keyword evidence="4" id="KW-0479">Metal-binding</keyword>
<dbReference type="GO" id="GO:0010185">
    <property type="term" value="P:regulation of cellular defense response"/>
    <property type="evidence" value="ECO:0007669"/>
    <property type="project" value="UniProtKB-ARBA"/>
</dbReference>
<dbReference type="Proteomes" id="UP000192491">
    <property type="component" value="Unassembled WGS sequence"/>
</dbReference>
<dbReference type="InterPro" id="IPR051941">
    <property type="entry name" value="BG_Antigen-Binding_Lectin"/>
</dbReference>
<evidence type="ECO:0000259" key="8">
    <source>
        <dbReference type="PROSITE" id="PS50268"/>
    </source>
</evidence>
<dbReference type="Gene3D" id="2.60.120.260">
    <property type="entry name" value="Galactose-binding domain-like"/>
    <property type="match status" value="1"/>
</dbReference>
<dbReference type="PANTHER" id="PTHR45713:SF6">
    <property type="entry name" value="F5_8 TYPE C DOMAIN-CONTAINING PROTEIN"/>
    <property type="match status" value="1"/>
</dbReference>
<dbReference type="InterPro" id="IPR002126">
    <property type="entry name" value="Cadherin-like_dom"/>
</dbReference>
<keyword evidence="5" id="KW-0430">Lectin</keyword>
<dbReference type="CDD" id="cd11304">
    <property type="entry name" value="Cadherin_repeat"/>
    <property type="match status" value="1"/>
</dbReference>
<gene>
    <name evidence="9" type="ORF">BWK73_46510</name>
</gene>
<evidence type="ECO:0000313" key="10">
    <source>
        <dbReference type="Proteomes" id="UP000192491"/>
    </source>
</evidence>
<evidence type="ECO:0000256" key="3">
    <source>
        <dbReference type="ARBA" id="ARBA00011233"/>
    </source>
</evidence>
<evidence type="ECO:0000256" key="5">
    <source>
        <dbReference type="ARBA" id="ARBA00022734"/>
    </source>
</evidence>
<accession>A0A1Y1QAE2</accession>
<dbReference type="SMART" id="SM00736">
    <property type="entry name" value="CADG"/>
    <property type="match status" value="3"/>
</dbReference>
<evidence type="ECO:0000313" key="9">
    <source>
        <dbReference type="EMBL" id="OQX01310.1"/>
    </source>
</evidence>
<keyword evidence="6" id="KW-0106">Calcium</keyword>
<dbReference type="Gene3D" id="2.60.40.10">
    <property type="entry name" value="Immunoglobulins"/>
    <property type="match status" value="4"/>
</dbReference>
<comment type="subunit">
    <text evidence="3">Homotrimer.</text>
</comment>
<dbReference type="GO" id="GO:0007156">
    <property type="term" value="P:homophilic cell adhesion via plasma membrane adhesion molecules"/>
    <property type="evidence" value="ECO:0007669"/>
    <property type="project" value="InterPro"/>
</dbReference>
<dbReference type="Pfam" id="PF05345">
    <property type="entry name" value="He_PIG"/>
    <property type="match status" value="4"/>
</dbReference>
<dbReference type="Pfam" id="PF18650">
    <property type="entry name" value="IMPa_N_2"/>
    <property type="match status" value="1"/>
</dbReference>
<dbReference type="InterPro" id="IPR015919">
    <property type="entry name" value="Cadherin-like_sf"/>
</dbReference>
<proteinExistence type="inferred from homology"/>
<dbReference type="InterPro" id="IPR006585">
    <property type="entry name" value="FTP1"/>
</dbReference>
<dbReference type="GO" id="GO:0042806">
    <property type="term" value="F:fucose binding"/>
    <property type="evidence" value="ECO:0007669"/>
    <property type="project" value="UniProtKB-ARBA"/>
</dbReference>
<dbReference type="InterPro" id="IPR040711">
    <property type="entry name" value="IMPa_N_2"/>
</dbReference>
<name>A0A1Y1QAE2_9GAMM</name>
<keyword evidence="7" id="KW-1015">Disulfide bond</keyword>
<comment type="function">
    <text evidence="1">Acts as a defensive agent. Recognizes blood group fucosylated oligosaccharides including A, B, H and Lewis B-type antigens. Does not recognize Lewis A antigen and has low affinity for monovalent haptens.</text>
</comment>
<dbReference type="AlphaFoldDB" id="A0A1Y1QAE2"/>
<dbReference type="InterPro" id="IPR006644">
    <property type="entry name" value="Cadg"/>
</dbReference>
<dbReference type="Pfam" id="PF22633">
    <property type="entry name" value="F5_F8_type_C_2"/>
    <property type="match status" value="1"/>
</dbReference>
<reference evidence="9 10" key="1">
    <citation type="submission" date="2017-01" db="EMBL/GenBank/DDBJ databases">
        <title>Novel large sulfur bacteria in the metagenomes of groundwater-fed chemosynthetic microbial mats in the Lake Huron basin.</title>
        <authorList>
            <person name="Sharrar A.M."/>
            <person name="Flood B.E."/>
            <person name="Bailey J.V."/>
            <person name="Jones D.S."/>
            <person name="Biddanda B."/>
            <person name="Ruberg S.A."/>
            <person name="Marcus D.N."/>
            <person name="Dick G.J."/>
        </authorList>
    </citation>
    <scope>NUCLEOTIDE SEQUENCE [LARGE SCALE GENOMIC DNA]</scope>
    <source>
        <strain evidence="9">A8</strain>
    </source>
</reference>
<organism evidence="9 10">
    <name type="scientific">Thiothrix lacustris</name>
    <dbReference type="NCBI Taxonomy" id="525917"/>
    <lineage>
        <taxon>Bacteria</taxon>
        <taxon>Pseudomonadati</taxon>
        <taxon>Pseudomonadota</taxon>
        <taxon>Gammaproteobacteria</taxon>
        <taxon>Thiotrichales</taxon>
        <taxon>Thiotrichaceae</taxon>
        <taxon>Thiothrix</taxon>
    </lineage>
</organism>
<dbReference type="SUPFAM" id="SSF49313">
    <property type="entry name" value="Cadherin-like"/>
    <property type="match status" value="5"/>
</dbReference>
<sequence>MVSNSTYRFIPTASDPEKATLRFSIAKKPKWATFDAATGTLTGTPTGVQAATYSGIVITVSDGKLKKSLPAFSIQVNNPAPIISGTPATSVQANSAYSFIPSASDTNGDKLTFSIAKKPAWATFSTTTGALTGTPPSAKAGLYSGIIISVSDGKTKVVLPVFNIQVNNPAPTISGTPVTSVQANSAYSFTPSASDTNGDKLTFSIAKKPAWATFSTTTGALTGTPLAKHVGVTKGISITVTDGKNKVSLPAFDLQVSVVALNKAPVISGIPATTVNVGGAYRFIPTASDADTSDILTFSITNKPTWATFDTATGQLSGSPVLADVATTSGIIISVSDSKQTVSLPAFSLRVMESLNLARQFGVATQGADYDSSSAASLAIDGNANTVNHTTCTAEKNWWQVKLPNPTLISKLAVTSRSSWTSRINGAGVYVSNTPYNGTLNESDKVATLSGIATAQTTAFSTPKSGAYVIVKAAADNCLHMSEVEVYGNAPASPHLDQSAYNFQLSNSTAIGKTVSTVKAVDYQLDSVSYALAGGGAIPFAIDAQGKITVKAALQAGVTYTFEVVVSDGANVSRAPITVNVTASSSVEDALRNGDASIATSEELLDATIAALASQKATPSLLTALYGSDSIAYVPGNSTQWLNVKSWVDTTYPLLTGTQGNTLAMAGTTASTRYAAFGVPPTDLFKANQSLGFEAPFSRLLAWLLAGEPVNTAVLTNSHTIALSMSASGSRSNFKTWLTQKYPNWTVVDCNTVSVLATCYNAAAMVVTDGKRSRRL</sequence>
<dbReference type="PANTHER" id="PTHR45713">
    <property type="entry name" value="FTP DOMAIN-CONTAINING PROTEIN"/>
    <property type="match status" value="1"/>
</dbReference>
<evidence type="ECO:0000256" key="6">
    <source>
        <dbReference type="ARBA" id="ARBA00022837"/>
    </source>
</evidence>
<evidence type="ECO:0000256" key="7">
    <source>
        <dbReference type="ARBA" id="ARBA00023157"/>
    </source>
</evidence>
<dbReference type="EMBL" id="MTEJ01000589">
    <property type="protein sequence ID" value="OQX01310.1"/>
    <property type="molecule type" value="Genomic_DNA"/>
</dbReference>
<dbReference type="SUPFAM" id="SSF49785">
    <property type="entry name" value="Galactose-binding domain-like"/>
    <property type="match status" value="1"/>
</dbReference>
<evidence type="ECO:0000256" key="1">
    <source>
        <dbReference type="ARBA" id="ARBA00002219"/>
    </source>
</evidence>
<dbReference type="GO" id="GO:0016020">
    <property type="term" value="C:membrane"/>
    <property type="evidence" value="ECO:0007669"/>
    <property type="project" value="InterPro"/>
</dbReference>
<dbReference type="PROSITE" id="PS50268">
    <property type="entry name" value="CADHERIN_2"/>
    <property type="match status" value="1"/>
</dbReference>
<evidence type="ECO:0000256" key="4">
    <source>
        <dbReference type="ARBA" id="ARBA00022723"/>
    </source>
</evidence>
<evidence type="ECO:0000256" key="2">
    <source>
        <dbReference type="ARBA" id="ARBA00010147"/>
    </source>
</evidence>
<dbReference type="InterPro" id="IPR013783">
    <property type="entry name" value="Ig-like_fold"/>
</dbReference>
<comment type="similarity">
    <text evidence="2">Belongs to the fucolectin family.</text>
</comment>
<dbReference type="Gene3D" id="2.60.40.60">
    <property type="entry name" value="Cadherins"/>
    <property type="match status" value="1"/>
</dbReference>
<dbReference type="SMART" id="SM00607">
    <property type="entry name" value="FTP"/>
    <property type="match status" value="1"/>
</dbReference>
<comment type="caution">
    <text evidence="9">The sequence shown here is derived from an EMBL/GenBank/DDBJ whole genome shotgun (WGS) entry which is preliminary data.</text>
</comment>